<evidence type="ECO:0000313" key="3">
    <source>
        <dbReference type="Proteomes" id="UP000037939"/>
    </source>
</evidence>
<dbReference type="AlphaFoldDB" id="A0A0N0XHT3"/>
<dbReference type="Proteomes" id="UP000037939">
    <property type="component" value="Unassembled WGS sequence"/>
</dbReference>
<dbReference type="RefSeq" id="WP_053939347.1">
    <property type="nucleotide sequence ID" value="NZ_LAQT01000033.1"/>
</dbReference>
<dbReference type="Pfam" id="PF14300">
    <property type="entry name" value="DMP19"/>
    <property type="match status" value="1"/>
</dbReference>
<sequence length="137" mass="15533">MDNDEYAVLDLAYQKILAKLPSSKGTPLQLEECLRNFMLVYHAQGILDNGGVEFMMSAAFPGGVQYLDVADAYEFVGLKREAEILRNSIELVGRYEIETALDLPEWKKADSFLIGNEEVWLALRDYLRQSAPHLMES</sequence>
<organism evidence="2 3">
    <name type="scientific">Amantichitinum ursilacus</name>
    <dbReference type="NCBI Taxonomy" id="857265"/>
    <lineage>
        <taxon>Bacteria</taxon>
        <taxon>Pseudomonadati</taxon>
        <taxon>Pseudomonadota</taxon>
        <taxon>Betaproteobacteria</taxon>
        <taxon>Neisseriales</taxon>
        <taxon>Chitinibacteraceae</taxon>
        <taxon>Amantichitinum</taxon>
    </lineage>
</organism>
<feature type="domain" description="DNA mimic protein DMP19 C-terminal" evidence="1">
    <location>
        <begin position="29"/>
        <end position="113"/>
    </location>
</feature>
<gene>
    <name evidence="2" type="ORF">WG78_18775</name>
</gene>
<protein>
    <recommendedName>
        <fullName evidence="1">DNA mimic protein DMP19 C-terminal domain-containing protein</fullName>
    </recommendedName>
</protein>
<accession>A0A0N0XHT3</accession>
<evidence type="ECO:0000259" key="1">
    <source>
        <dbReference type="Pfam" id="PF14300"/>
    </source>
</evidence>
<dbReference type="OrthoDB" id="9255678at2"/>
<dbReference type="InterPro" id="IPR025402">
    <property type="entry name" value="DMP19_C"/>
</dbReference>
<reference evidence="2 3" key="1">
    <citation type="submission" date="2015-07" db="EMBL/GenBank/DDBJ databases">
        <title>Draft genome sequence of the Amantichitinum ursilacus IGB-41, a new chitin-degrading bacterium.</title>
        <authorList>
            <person name="Kirstahler P."/>
            <person name="Guenther M."/>
            <person name="Grumaz C."/>
            <person name="Rupp S."/>
            <person name="Zibek S."/>
            <person name="Sohn K."/>
        </authorList>
    </citation>
    <scope>NUCLEOTIDE SEQUENCE [LARGE SCALE GENOMIC DNA]</scope>
    <source>
        <strain evidence="2 3">IGB-41</strain>
    </source>
</reference>
<dbReference type="EMBL" id="LAQT01000033">
    <property type="protein sequence ID" value="KPC49929.1"/>
    <property type="molecule type" value="Genomic_DNA"/>
</dbReference>
<name>A0A0N0XHT3_9NEIS</name>
<evidence type="ECO:0000313" key="2">
    <source>
        <dbReference type="EMBL" id="KPC49929.1"/>
    </source>
</evidence>
<comment type="caution">
    <text evidence="2">The sequence shown here is derived from an EMBL/GenBank/DDBJ whole genome shotgun (WGS) entry which is preliminary data.</text>
</comment>
<keyword evidence="3" id="KW-1185">Reference proteome</keyword>
<proteinExistence type="predicted"/>